<dbReference type="InParanoid" id="A0A212F6T4"/>
<evidence type="ECO:0000313" key="3">
    <source>
        <dbReference type="Proteomes" id="UP000007151"/>
    </source>
</evidence>
<feature type="region of interest" description="Disordered" evidence="1">
    <location>
        <begin position="93"/>
        <end position="123"/>
    </location>
</feature>
<gene>
    <name evidence="2" type="ORF">KGM_212491</name>
</gene>
<dbReference type="AlphaFoldDB" id="A0A212F6T4"/>
<evidence type="ECO:0000313" key="2">
    <source>
        <dbReference type="EMBL" id="OWR49456.1"/>
    </source>
</evidence>
<proteinExistence type="predicted"/>
<sequence>MSRCFSGHKTEHETPVGTEVLRPTNSTSASDFPWQYVPQTSPVPFGETQLCLIEGDYTAEHRNTTELPLDYRYHQKILPEPKLYSSHALRRQSLVKSPRDTSQKSSPSLPYFSNSQCRPGGAQRFQKGTIDAEQSGYFVSGNRSLDHVKTKSHDQINEFGERRYITMKSLEVTSE</sequence>
<feature type="region of interest" description="Disordered" evidence="1">
    <location>
        <begin position="1"/>
        <end position="27"/>
    </location>
</feature>
<evidence type="ECO:0000256" key="1">
    <source>
        <dbReference type="SAM" id="MobiDB-lite"/>
    </source>
</evidence>
<keyword evidence="3" id="KW-1185">Reference proteome</keyword>
<feature type="compositionally biased region" description="Polar residues" evidence="1">
    <location>
        <begin position="103"/>
        <end position="117"/>
    </location>
</feature>
<comment type="caution">
    <text evidence="2">The sequence shown here is derived from an EMBL/GenBank/DDBJ whole genome shotgun (WGS) entry which is preliminary data.</text>
</comment>
<reference evidence="2 3" key="1">
    <citation type="journal article" date="2011" name="Cell">
        <title>The monarch butterfly genome yields insights into long-distance migration.</title>
        <authorList>
            <person name="Zhan S."/>
            <person name="Merlin C."/>
            <person name="Boore J.L."/>
            <person name="Reppert S.M."/>
        </authorList>
    </citation>
    <scope>NUCLEOTIDE SEQUENCE [LARGE SCALE GENOMIC DNA]</scope>
    <source>
        <strain evidence="2">F-2</strain>
    </source>
</reference>
<protein>
    <submittedName>
        <fullName evidence="2">Uncharacterized protein</fullName>
    </submittedName>
</protein>
<dbReference type="KEGG" id="dpl:KGM_212491"/>
<dbReference type="EMBL" id="AGBW02009969">
    <property type="protein sequence ID" value="OWR49456.1"/>
    <property type="molecule type" value="Genomic_DNA"/>
</dbReference>
<accession>A0A212F6T4</accession>
<dbReference type="Proteomes" id="UP000007151">
    <property type="component" value="Unassembled WGS sequence"/>
</dbReference>
<name>A0A212F6T4_DANPL</name>
<organism evidence="2 3">
    <name type="scientific">Danaus plexippus plexippus</name>
    <dbReference type="NCBI Taxonomy" id="278856"/>
    <lineage>
        <taxon>Eukaryota</taxon>
        <taxon>Metazoa</taxon>
        <taxon>Ecdysozoa</taxon>
        <taxon>Arthropoda</taxon>
        <taxon>Hexapoda</taxon>
        <taxon>Insecta</taxon>
        <taxon>Pterygota</taxon>
        <taxon>Neoptera</taxon>
        <taxon>Endopterygota</taxon>
        <taxon>Lepidoptera</taxon>
        <taxon>Glossata</taxon>
        <taxon>Ditrysia</taxon>
        <taxon>Papilionoidea</taxon>
        <taxon>Nymphalidae</taxon>
        <taxon>Danainae</taxon>
        <taxon>Danaini</taxon>
        <taxon>Danaina</taxon>
        <taxon>Danaus</taxon>
        <taxon>Danaus</taxon>
    </lineage>
</organism>